<dbReference type="PRINTS" id="PR00248">
    <property type="entry name" value="GPCRMGR"/>
</dbReference>
<organism evidence="13 14">
    <name type="scientific">Saccoglossus kowalevskii</name>
    <name type="common">Acorn worm</name>
    <dbReference type="NCBI Taxonomy" id="10224"/>
    <lineage>
        <taxon>Eukaryota</taxon>
        <taxon>Metazoa</taxon>
        <taxon>Hemichordata</taxon>
        <taxon>Enteropneusta</taxon>
        <taxon>Harrimaniidae</taxon>
        <taxon>Saccoglossus</taxon>
    </lineage>
</organism>
<evidence type="ECO:0000256" key="8">
    <source>
        <dbReference type="ARBA" id="ARBA00023180"/>
    </source>
</evidence>
<evidence type="ECO:0000256" key="1">
    <source>
        <dbReference type="ARBA" id="ARBA00004651"/>
    </source>
</evidence>
<feature type="transmembrane region" description="Helical" evidence="11">
    <location>
        <begin position="720"/>
        <end position="745"/>
    </location>
</feature>
<feature type="transmembrane region" description="Helical" evidence="11">
    <location>
        <begin position="683"/>
        <end position="699"/>
    </location>
</feature>
<dbReference type="Pfam" id="PF00003">
    <property type="entry name" value="7tm_3"/>
    <property type="match status" value="1"/>
</dbReference>
<feature type="transmembrane region" description="Helical" evidence="11">
    <location>
        <begin position="651"/>
        <end position="671"/>
    </location>
</feature>
<feature type="transmembrane region" description="Helical" evidence="11">
    <location>
        <begin position="802"/>
        <end position="824"/>
    </location>
</feature>
<feature type="transmembrane region" description="Helical" evidence="11">
    <location>
        <begin position="836"/>
        <end position="854"/>
    </location>
</feature>
<dbReference type="InterPro" id="IPR000337">
    <property type="entry name" value="GPCR_3"/>
</dbReference>
<keyword evidence="2" id="KW-1003">Cell membrane</keyword>
<dbReference type="Pfam" id="PF01094">
    <property type="entry name" value="ANF_receptor"/>
    <property type="match status" value="1"/>
</dbReference>
<name>A0ABM0GK44_SACKO</name>
<keyword evidence="5" id="KW-0297">G-protein coupled receptor</keyword>
<dbReference type="Pfam" id="PF07562">
    <property type="entry name" value="NCD3G"/>
    <property type="match status" value="1"/>
</dbReference>
<dbReference type="CDD" id="cd15045">
    <property type="entry name" value="7tmC_mGluRs"/>
    <property type="match status" value="1"/>
</dbReference>
<comment type="subcellular location">
    <subcellularLocation>
        <location evidence="1">Cell membrane</location>
        <topology evidence="1">Multi-pass membrane protein</topology>
    </subcellularLocation>
</comment>
<dbReference type="PROSITE" id="PS00981">
    <property type="entry name" value="G_PROTEIN_RECEP_F3_3"/>
    <property type="match status" value="1"/>
</dbReference>
<feature type="region of interest" description="Disordered" evidence="10">
    <location>
        <begin position="17"/>
        <end position="45"/>
    </location>
</feature>
<dbReference type="PROSITE" id="PS00980">
    <property type="entry name" value="G_PROTEIN_RECEP_F3_2"/>
    <property type="match status" value="1"/>
</dbReference>
<protein>
    <submittedName>
        <fullName evidence="14">Metabotropic glutamate receptor 4-like</fullName>
    </submittedName>
</protein>
<dbReference type="InterPro" id="IPR028082">
    <property type="entry name" value="Peripla_BP_I"/>
</dbReference>
<keyword evidence="13" id="KW-1185">Reference proteome</keyword>
<sequence>MTEAKWSFREGTHLDAAGAKWNSSTDTQSQNGGNRSRPFRTNTNDTLPKRFVASIAGDVIIGGLFPIHSSSLGYLCNPMTRDQAIHIKEIEAMLFTIDKINEDTSLLPGVTLGAHVLDTCGSSAYALSQAFDFIMGALGQDYGIEHVGDVRAVPVAGVVGALRSDVSIDLANSLQLFHIPQVSYASTSPELSDGHRFRYFARTVPTDTYHVRGIMQLVRSLNWTYLSVVYEDTSYGESSYTTMAELAEEYGVCIAATVKIPLPLELIEDGDYDEVVAKLLARTHARIVVVYAWHHYVRGIFEAVIRAGMQDRFVWVGQEPWPTTECQQNNEDTPQPSSPLNAEFARIAEGSLSLHARVLPIAGFREYLSELKPETNARNPAFAEAWEHLFACKLNNFPSYWKSGFTTYCTGKENFTTILNTYPTLVMVSDVVDAVLLFAHALNNMHRDLCKGIPGLCPQMNPVNRKDLMRYIEMTSFEDWSGHLIQLDEHGDALIPYQIWHTRQQPSGEYEWIEVGLYDFLHDNFTLDYSALQYRLDRPTYPISTCNPQCEAGEMKLLLEEEICCWTCKLCSDFEYLYNDYECLECPLGEAPDTFHQTCKPIPEEYIQYYNKFSIICMTFASVGLLATVFTCAVFIANNNTPVVKASSRELSYILLGGILASYAITFVLLAKPSEPRCALSRGGISLCFTLCYSALLVKTNRMSRLFQLEIGEEPKFLTVFWQVVFTLLLFSVEIVVMVVMFQFYPPTVTHHYAIRGKNLLICAGDKDATYLIDSAYPALLMLLCTVYAFKTRKVPEGFNEAKFIAFTMYSIFVVWLAFVPIYFTSGEEMEVRTASISIASSLCASVILGCLFLPKVHIILCRPQKNCRGTVGKTFKMSAKSSNGSVLTSPHNCPPDDIAFERREIIGTPVEGDQTVD</sequence>
<dbReference type="InterPro" id="IPR038550">
    <property type="entry name" value="GPCR_3_9-Cys_sf"/>
</dbReference>
<accession>A0ABM0GK44</accession>
<feature type="domain" description="G-protein coupled receptors family 3 profile" evidence="12">
    <location>
        <begin position="613"/>
        <end position="867"/>
    </location>
</feature>
<dbReference type="Proteomes" id="UP000694865">
    <property type="component" value="Unplaced"/>
</dbReference>
<feature type="transmembrane region" description="Helical" evidence="11">
    <location>
        <begin position="769"/>
        <end position="790"/>
    </location>
</feature>
<evidence type="ECO:0000256" key="6">
    <source>
        <dbReference type="ARBA" id="ARBA00023136"/>
    </source>
</evidence>
<keyword evidence="3 11" id="KW-0812">Transmembrane</keyword>
<evidence type="ECO:0000313" key="13">
    <source>
        <dbReference type="Proteomes" id="UP000694865"/>
    </source>
</evidence>
<dbReference type="Gene3D" id="3.40.50.2300">
    <property type="match status" value="2"/>
</dbReference>
<dbReference type="GeneID" id="100372453"/>
<reference evidence="14" key="1">
    <citation type="submission" date="2025-08" db="UniProtKB">
        <authorList>
            <consortium name="RefSeq"/>
        </authorList>
    </citation>
    <scope>IDENTIFICATION</scope>
    <source>
        <tissue evidence="14">Testes</tissue>
    </source>
</reference>
<dbReference type="PROSITE" id="PS50259">
    <property type="entry name" value="G_PROTEIN_RECEP_F3_4"/>
    <property type="match status" value="1"/>
</dbReference>
<evidence type="ECO:0000259" key="12">
    <source>
        <dbReference type="PROSITE" id="PS50259"/>
    </source>
</evidence>
<evidence type="ECO:0000313" key="14">
    <source>
        <dbReference type="RefSeq" id="XP_002731627.1"/>
    </source>
</evidence>
<dbReference type="InterPro" id="IPR017979">
    <property type="entry name" value="GPCR_3_CS"/>
</dbReference>
<evidence type="ECO:0000256" key="7">
    <source>
        <dbReference type="ARBA" id="ARBA00023170"/>
    </source>
</evidence>
<feature type="compositionally biased region" description="Polar residues" evidence="10">
    <location>
        <begin position="21"/>
        <end position="45"/>
    </location>
</feature>
<dbReference type="PANTHER" id="PTHR24060">
    <property type="entry name" value="METABOTROPIC GLUTAMATE RECEPTOR"/>
    <property type="match status" value="1"/>
</dbReference>
<dbReference type="RefSeq" id="XP_002731627.1">
    <property type="nucleotide sequence ID" value="XM_002731581.1"/>
</dbReference>
<dbReference type="InterPro" id="IPR050726">
    <property type="entry name" value="mGluR"/>
</dbReference>
<keyword evidence="4 11" id="KW-1133">Transmembrane helix</keyword>
<proteinExistence type="predicted"/>
<dbReference type="PRINTS" id="PR01176">
    <property type="entry name" value="GABABRECEPTR"/>
</dbReference>
<evidence type="ECO:0000256" key="3">
    <source>
        <dbReference type="ARBA" id="ARBA00022692"/>
    </source>
</evidence>
<dbReference type="Gene3D" id="2.10.50.30">
    <property type="entry name" value="GPCR, family 3, nine cysteines domain"/>
    <property type="match status" value="1"/>
</dbReference>
<feature type="transmembrane region" description="Helical" evidence="11">
    <location>
        <begin position="613"/>
        <end position="639"/>
    </location>
</feature>
<evidence type="ECO:0000256" key="2">
    <source>
        <dbReference type="ARBA" id="ARBA00022475"/>
    </source>
</evidence>
<keyword evidence="8" id="KW-0325">Glycoprotein</keyword>
<dbReference type="InterPro" id="IPR017978">
    <property type="entry name" value="GPCR_3_C"/>
</dbReference>
<dbReference type="InterPro" id="IPR011500">
    <property type="entry name" value="GPCR_3_9-Cys_dom"/>
</dbReference>
<keyword evidence="7" id="KW-0675">Receptor</keyword>
<evidence type="ECO:0000256" key="9">
    <source>
        <dbReference type="ARBA" id="ARBA00023224"/>
    </source>
</evidence>
<evidence type="ECO:0000256" key="11">
    <source>
        <dbReference type="SAM" id="Phobius"/>
    </source>
</evidence>
<dbReference type="InterPro" id="IPR001828">
    <property type="entry name" value="ANF_lig-bd_rcpt"/>
</dbReference>
<dbReference type="SUPFAM" id="SSF53822">
    <property type="entry name" value="Periplasmic binding protein-like I"/>
    <property type="match status" value="1"/>
</dbReference>
<evidence type="ECO:0000256" key="5">
    <source>
        <dbReference type="ARBA" id="ARBA00023040"/>
    </source>
</evidence>
<evidence type="ECO:0000256" key="4">
    <source>
        <dbReference type="ARBA" id="ARBA00022989"/>
    </source>
</evidence>
<evidence type="ECO:0000256" key="10">
    <source>
        <dbReference type="SAM" id="MobiDB-lite"/>
    </source>
</evidence>
<keyword evidence="9" id="KW-0807">Transducer</keyword>
<gene>
    <name evidence="14" type="primary">LOC100372453</name>
</gene>
<keyword evidence="6 11" id="KW-0472">Membrane</keyword>